<dbReference type="OrthoDB" id="6338470at2759"/>
<evidence type="ECO:0000313" key="1">
    <source>
        <dbReference type="EMBL" id="ROT70123.1"/>
    </source>
</evidence>
<comment type="caution">
    <text evidence="1">The sequence shown here is derived from an EMBL/GenBank/DDBJ whole genome shotgun (WGS) entry which is preliminary data.</text>
</comment>
<keyword evidence="2" id="KW-1185">Reference proteome</keyword>
<dbReference type="SUPFAM" id="SSF46966">
    <property type="entry name" value="Spectrin repeat"/>
    <property type="match status" value="1"/>
</dbReference>
<protein>
    <submittedName>
        <fullName evidence="1">Putative nesprin-1</fullName>
    </submittedName>
</protein>
<proteinExistence type="predicted"/>
<reference evidence="1 2" key="2">
    <citation type="submission" date="2019-01" db="EMBL/GenBank/DDBJ databases">
        <title>The decoding of complex shrimp genome reveals the adaptation for benthos swimmer, frequently molting mechanism and breeding impact on genome.</title>
        <authorList>
            <person name="Sun Y."/>
            <person name="Gao Y."/>
            <person name="Yu Y."/>
        </authorList>
    </citation>
    <scope>NUCLEOTIDE SEQUENCE [LARGE SCALE GENOMIC DNA]</scope>
    <source>
        <tissue evidence="1">Muscle</tissue>
    </source>
</reference>
<name>A0A3R7M8Q6_PENVA</name>
<reference evidence="1 2" key="1">
    <citation type="submission" date="2018-04" db="EMBL/GenBank/DDBJ databases">
        <authorList>
            <person name="Zhang X."/>
            <person name="Yuan J."/>
            <person name="Li F."/>
            <person name="Xiang J."/>
        </authorList>
    </citation>
    <scope>NUCLEOTIDE SEQUENCE [LARGE SCALE GENOMIC DNA]</scope>
    <source>
        <tissue evidence="1">Muscle</tissue>
    </source>
</reference>
<accession>A0A3R7M8Q6</accession>
<evidence type="ECO:0000313" key="2">
    <source>
        <dbReference type="Proteomes" id="UP000283509"/>
    </source>
</evidence>
<dbReference type="Proteomes" id="UP000283509">
    <property type="component" value="Unassembled WGS sequence"/>
</dbReference>
<dbReference type="Gene3D" id="1.20.58.60">
    <property type="match status" value="1"/>
</dbReference>
<dbReference type="AlphaFoldDB" id="A0A3R7M8Q6"/>
<organism evidence="1 2">
    <name type="scientific">Penaeus vannamei</name>
    <name type="common">Whiteleg shrimp</name>
    <name type="synonym">Litopenaeus vannamei</name>
    <dbReference type="NCBI Taxonomy" id="6689"/>
    <lineage>
        <taxon>Eukaryota</taxon>
        <taxon>Metazoa</taxon>
        <taxon>Ecdysozoa</taxon>
        <taxon>Arthropoda</taxon>
        <taxon>Crustacea</taxon>
        <taxon>Multicrustacea</taxon>
        <taxon>Malacostraca</taxon>
        <taxon>Eumalacostraca</taxon>
        <taxon>Eucarida</taxon>
        <taxon>Decapoda</taxon>
        <taxon>Dendrobranchiata</taxon>
        <taxon>Penaeoidea</taxon>
        <taxon>Penaeidae</taxon>
        <taxon>Penaeus</taxon>
    </lineage>
</organism>
<dbReference type="EMBL" id="QCYY01002464">
    <property type="protein sequence ID" value="ROT70123.1"/>
    <property type="molecule type" value="Genomic_DNA"/>
</dbReference>
<gene>
    <name evidence="1" type="ORF">C7M84_011601</name>
</gene>
<sequence length="478" mass="55456">MKEWLDMMLEKVSMRVSDDTVVSSKDKEFKATEKKKLQALIDRHDKLMPPTQETQAKVDVYARCYAYGDDISQTLKTLEEMRHLSVKEIHPHNMNMVEEQIEKADKDWEKYDEMRSAINGPIEKLETEFKRYRKFYDPVMGARKLAQKLEIWEEEKKKADEMLETIKKCYQTIIVLAGDDKKEFLDKEVADVEEKRTIIEKCKAKLDKLFEYNEKLTKTVNHAKELKDWATPVNAKLEEITTSADLSPEDRVREILILQEQAQVKFPEVEPLNKEYKALLTEEDLEKSETAKNTKATWDEYRQYITEVCEAVEKEAGSISQDQRFYADYLCGVKEFKPWMESAESHIKEPLPKPSNLAECLALLGDCQNFDTLCADNKAKLDDAGKARESMEKQSNTENEVVALGGRWDEVKKAAADRVEKVQVLVNTWQDLQKTTDELTSKMSDIPNTEDPKIEELEKVFASMKELFAKKKELLTTV</sequence>